<protein>
    <submittedName>
        <fullName evidence="3">Uncharacterized protein</fullName>
    </submittedName>
</protein>
<accession>A0A3G5ACL6</accession>
<organism evidence="3">
    <name type="scientific">Hyperionvirus sp</name>
    <dbReference type="NCBI Taxonomy" id="2487770"/>
    <lineage>
        <taxon>Viruses</taxon>
        <taxon>Varidnaviria</taxon>
        <taxon>Bamfordvirae</taxon>
        <taxon>Nucleocytoviricota</taxon>
        <taxon>Megaviricetes</taxon>
        <taxon>Imitervirales</taxon>
        <taxon>Mimiviridae</taxon>
        <taxon>Klosneuvirinae</taxon>
    </lineage>
</organism>
<name>A0A3G5ACL6_9VIRU</name>
<proteinExistence type="predicted"/>
<dbReference type="EMBL" id="MK072435">
    <property type="protein sequence ID" value="AYV84910.1"/>
    <property type="molecule type" value="Genomic_DNA"/>
</dbReference>
<keyword evidence="2" id="KW-1133">Transmembrane helix</keyword>
<evidence type="ECO:0000256" key="1">
    <source>
        <dbReference type="SAM" id="MobiDB-lite"/>
    </source>
</evidence>
<keyword evidence="2" id="KW-0812">Transmembrane</keyword>
<evidence type="ECO:0000313" key="3">
    <source>
        <dbReference type="EMBL" id="AYV84910.1"/>
    </source>
</evidence>
<reference evidence="3" key="1">
    <citation type="submission" date="2018-10" db="EMBL/GenBank/DDBJ databases">
        <title>Hidden diversity of soil giant viruses.</title>
        <authorList>
            <person name="Schulz F."/>
            <person name="Alteio L."/>
            <person name="Goudeau D."/>
            <person name="Ryan E.M."/>
            <person name="Malmstrom R.R."/>
            <person name="Blanchard J."/>
            <person name="Woyke T."/>
        </authorList>
    </citation>
    <scope>NUCLEOTIDE SEQUENCE</scope>
    <source>
        <strain evidence="3">HYV1</strain>
    </source>
</reference>
<evidence type="ECO:0000256" key="2">
    <source>
        <dbReference type="SAM" id="Phobius"/>
    </source>
</evidence>
<feature type="transmembrane region" description="Helical" evidence="2">
    <location>
        <begin position="6"/>
        <end position="27"/>
    </location>
</feature>
<keyword evidence="2" id="KW-0472">Membrane</keyword>
<sequence>MDYQVFLAYVVLALVIAVIIQLLFKAFSHCHRYNKPKHSKNPPKKSENFTPDDIISNAQIPNNLISTDDDTPSGYTSWKDDDSYARIQNRKYQNDFFGFRSHLWNRSDGGTDPIDRINTLEPVLDEQISDVYNSLTQNNKN</sequence>
<feature type="compositionally biased region" description="Basic residues" evidence="1">
    <location>
        <begin position="34"/>
        <end position="43"/>
    </location>
</feature>
<feature type="region of interest" description="Disordered" evidence="1">
    <location>
        <begin position="34"/>
        <end position="55"/>
    </location>
</feature>
<gene>
    <name evidence="3" type="ORF">Hyperionvirus53_5</name>
</gene>